<gene>
    <name evidence="7" type="ORF">CR492_17335</name>
</gene>
<evidence type="ECO:0000256" key="5">
    <source>
        <dbReference type="SAM" id="SignalP"/>
    </source>
</evidence>
<name>A0A2J7TD78_METSI</name>
<dbReference type="OrthoDB" id="7873796at2"/>
<evidence type="ECO:0000256" key="3">
    <source>
        <dbReference type="ARBA" id="ARBA00023004"/>
    </source>
</evidence>
<organism evidence="7 8">
    <name type="scientific">Methylocella silvestris</name>
    <dbReference type="NCBI Taxonomy" id="199596"/>
    <lineage>
        <taxon>Bacteria</taxon>
        <taxon>Pseudomonadati</taxon>
        <taxon>Pseudomonadota</taxon>
        <taxon>Alphaproteobacteria</taxon>
        <taxon>Hyphomicrobiales</taxon>
        <taxon>Beijerinckiaceae</taxon>
        <taxon>Methylocella</taxon>
    </lineage>
</organism>
<feature type="domain" description="Cytochrome c" evidence="6">
    <location>
        <begin position="26"/>
        <end position="107"/>
    </location>
</feature>
<evidence type="ECO:0000313" key="8">
    <source>
        <dbReference type="Proteomes" id="UP000236286"/>
    </source>
</evidence>
<proteinExistence type="predicted"/>
<evidence type="ECO:0000259" key="6">
    <source>
        <dbReference type="PROSITE" id="PS51007"/>
    </source>
</evidence>
<keyword evidence="2 4" id="KW-0479">Metal-binding</keyword>
<evidence type="ECO:0000256" key="2">
    <source>
        <dbReference type="ARBA" id="ARBA00022723"/>
    </source>
</evidence>
<dbReference type="Pfam" id="PF00034">
    <property type="entry name" value="Cytochrom_C"/>
    <property type="match status" value="1"/>
</dbReference>
<dbReference type="PROSITE" id="PS51007">
    <property type="entry name" value="CYTC"/>
    <property type="match status" value="1"/>
</dbReference>
<keyword evidence="1 4" id="KW-0349">Heme</keyword>
<evidence type="ECO:0000256" key="4">
    <source>
        <dbReference type="PROSITE-ProRule" id="PRU00433"/>
    </source>
</evidence>
<reference evidence="7 8" key="1">
    <citation type="submission" date="2017-10" db="EMBL/GenBank/DDBJ databases">
        <title>Genome announcement of Methylocella silvestris TVC from permafrost.</title>
        <authorList>
            <person name="Wang J."/>
            <person name="Geng K."/>
            <person name="Ul-Haque F."/>
            <person name="Crombie A.T."/>
            <person name="Street L.E."/>
            <person name="Wookey P.A."/>
            <person name="Murrell J.C."/>
            <person name="Pratscher J."/>
        </authorList>
    </citation>
    <scope>NUCLEOTIDE SEQUENCE [LARGE SCALE GENOMIC DNA]</scope>
    <source>
        <strain evidence="7 8">TVC</strain>
    </source>
</reference>
<dbReference type="InterPro" id="IPR036909">
    <property type="entry name" value="Cyt_c-like_dom_sf"/>
</dbReference>
<dbReference type="GO" id="GO:0020037">
    <property type="term" value="F:heme binding"/>
    <property type="evidence" value="ECO:0007669"/>
    <property type="project" value="InterPro"/>
</dbReference>
<sequence length="109" mass="11486">MIKFNPFAIALLAPLAVLAAASAQAADPAVGRQLAEQVCSECHQVGPVATQQPANSTAPSFLDISRMSSTSELAIKVFLRSSHPTMPNIILDQEETDSIAAYILGLAKH</sequence>
<protein>
    <submittedName>
        <fullName evidence="7">Cytochrome C</fullName>
    </submittedName>
</protein>
<dbReference type="EMBL" id="PDZR01000026">
    <property type="protein sequence ID" value="PNG24709.1"/>
    <property type="molecule type" value="Genomic_DNA"/>
</dbReference>
<feature type="signal peptide" evidence="5">
    <location>
        <begin position="1"/>
        <end position="25"/>
    </location>
</feature>
<feature type="chain" id="PRO_5014408030" evidence="5">
    <location>
        <begin position="26"/>
        <end position="109"/>
    </location>
</feature>
<dbReference type="InterPro" id="IPR009056">
    <property type="entry name" value="Cyt_c-like_dom"/>
</dbReference>
<keyword evidence="5" id="KW-0732">Signal</keyword>
<keyword evidence="3 4" id="KW-0408">Iron</keyword>
<comment type="caution">
    <text evidence="7">The sequence shown here is derived from an EMBL/GenBank/DDBJ whole genome shotgun (WGS) entry which is preliminary data.</text>
</comment>
<dbReference type="GO" id="GO:0009055">
    <property type="term" value="F:electron transfer activity"/>
    <property type="evidence" value="ECO:0007669"/>
    <property type="project" value="InterPro"/>
</dbReference>
<evidence type="ECO:0000256" key="1">
    <source>
        <dbReference type="ARBA" id="ARBA00022617"/>
    </source>
</evidence>
<dbReference type="AlphaFoldDB" id="A0A2J7TD78"/>
<dbReference type="Proteomes" id="UP000236286">
    <property type="component" value="Unassembled WGS sequence"/>
</dbReference>
<dbReference type="SUPFAM" id="SSF46626">
    <property type="entry name" value="Cytochrome c"/>
    <property type="match status" value="1"/>
</dbReference>
<accession>A0A2J7TD78</accession>
<dbReference type="GO" id="GO:0046872">
    <property type="term" value="F:metal ion binding"/>
    <property type="evidence" value="ECO:0007669"/>
    <property type="project" value="UniProtKB-KW"/>
</dbReference>
<evidence type="ECO:0000313" key="7">
    <source>
        <dbReference type="EMBL" id="PNG24709.1"/>
    </source>
</evidence>
<dbReference type="Gene3D" id="1.10.760.10">
    <property type="entry name" value="Cytochrome c-like domain"/>
    <property type="match status" value="1"/>
</dbReference>